<keyword evidence="2" id="KW-1185">Reference proteome</keyword>
<reference evidence="1" key="1">
    <citation type="submission" date="2022-08" db="UniProtKB">
        <authorList>
            <consortium name="EnsemblMetazoa"/>
        </authorList>
    </citation>
    <scope>IDENTIFICATION</scope>
    <source>
        <strain evidence="1">05x7-T-G4-1.051#20</strain>
    </source>
</reference>
<dbReference type="Proteomes" id="UP000005408">
    <property type="component" value="Unassembled WGS sequence"/>
</dbReference>
<accession>A0A8W8JID1</accession>
<name>A0A8W8JID1_MAGGI</name>
<dbReference type="EnsemblMetazoa" id="G19523.1">
    <property type="protein sequence ID" value="G19523.1:cds"/>
    <property type="gene ID" value="G19523"/>
</dbReference>
<evidence type="ECO:0000313" key="2">
    <source>
        <dbReference type="Proteomes" id="UP000005408"/>
    </source>
</evidence>
<proteinExistence type="predicted"/>
<dbReference type="AlphaFoldDB" id="A0A8W8JID1"/>
<protein>
    <submittedName>
        <fullName evidence="1">Uncharacterized protein</fullName>
    </submittedName>
</protein>
<evidence type="ECO:0000313" key="1">
    <source>
        <dbReference type="EnsemblMetazoa" id="G19523.1:cds"/>
    </source>
</evidence>
<sequence>MHHQFTDTRIKAEQYLKTVLVKVYPLNTMDKLGSYISSAESLANTIGGTSGAGQLDRGNGKIVNWSFKGQRMGFEWKYIGICVDQATGETTTAVKQSRTGSIEHSMRDLFQRLAARNAL</sequence>
<organism evidence="1 2">
    <name type="scientific">Magallana gigas</name>
    <name type="common">Pacific oyster</name>
    <name type="synonym">Crassostrea gigas</name>
    <dbReference type="NCBI Taxonomy" id="29159"/>
    <lineage>
        <taxon>Eukaryota</taxon>
        <taxon>Metazoa</taxon>
        <taxon>Spiralia</taxon>
        <taxon>Lophotrochozoa</taxon>
        <taxon>Mollusca</taxon>
        <taxon>Bivalvia</taxon>
        <taxon>Autobranchia</taxon>
        <taxon>Pteriomorphia</taxon>
        <taxon>Ostreida</taxon>
        <taxon>Ostreoidea</taxon>
        <taxon>Ostreidae</taxon>
        <taxon>Magallana</taxon>
    </lineage>
</organism>